<keyword evidence="1" id="KW-1133">Transmembrane helix</keyword>
<keyword evidence="1" id="KW-0812">Transmembrane</keyword>
<comment type="caution">
    <text evidence="2">The sequence shown here is derived from an EMBL/GenBank/DDBJ whole genome shotgun (WGS) entry which is preliminary data.</text>
</comment>
<accession>A0AA39TPG3</accession>
<organism evidence="2 3">
    <name type="scientific">Bombardia bombarda</name>
    <dbReference type="NCBI Taxonomy" id="252184"/>
    <lineage>
        <taxon>Eukaryota</taxon>
        <taxon>Fungi</taxon>
        <taxon>Dikarya</taxon>
        <taxon>Ascomycota</taxon>
        <taxon>Pezizomycotina</taxon>
        <taxon>Sordariomycetes</taxon>
        <taxon>Sordariomycetidae</taxon>
        <taxon>Sordariales</taxon>
        <taxon>Lasiosphaeriaceae</taxon>
        <taxon>Bombardia</taxon>
    </lineage>
</organism>
<name>A0AA39TPG3_9PEZI</name>
<evidence type="ECO:0000313" key="2">
    <source>
        <dbReference type="EMBL" id="KAK0612366.1"/>
    </source>
</evidence>
<proteinExistence type="predicted"/>
<keyword evidence="3" id="KW-1185">Reference proteome</keyword>
<dbReference type="EMBL" id="JAULSR010000009">
    <property type="protein sequence ID" value="KAK0612366.1"/>
    <property type="molecule type" value="Genomic_DNA"/>
</dbReference>
<reference evidence="2" key="1">
    <citation type="submission" date="2023-06" db="EMBL/GenBank/DDBJ databases">
        <title>Genome-scale phylogeny and comparative genomics of the fungal order Sordariales.</title>
        <authorList>
            <consortium name="Lawrence Berkeley National Laboratory"/>
            <person name="Hensen N."/>
            <person name="Bonometti L."/>
            <person name="Westerberg I."/>
            <person name="Brannstrom I.O."/>
            <person name="Guillou S."/>
            <person name="Cros-Aarteil S."/>
            <person name="Calhoun S."/>
            <person name="Haridas S."/>
            <person name="Kuo A."/>
            <person name="Mondo S."/>
            <person name="Pangilinan J."/>
            <person name="Riley R."/>
            <person name="LaButti K."/>
            <person name="Andreopoulos B."/>
            <person name="Lipzen A."/>
            <person name="Chen C."/>
            <person name="Yanf M."/>
            <person name="Daum C."/>
            <person name="Ng V."/>
            <person name="Clum A."/>
            <person name="Steindorff A."/>
            <person name="Ohm R."/>
            <person name="Martin F."/>
            <person name="Silar P."/>
            <person name="Natvig D."/>
            <person name="Lalanne C."/>
            <person name="Gautier V."/>
            <person name="Ament-velasquez S.L."/>
            <person name="Kruys A."/>
            <person name="Hutchinson M.I."/>
            <person name="Powell A.J."/>
            <person name="Barry K."/>
            <person name="Miller A.N."/>
            <person name="Grigoriev I.V."/>
            <person name="Debuchy R."/>
            <person name="Gladieux P."/>
            <person name="Thoren M.H."/>
            <person name="Johannesson H."/>
        </authorList>
    </citation>
    <scope>NUCLEOTIDE SEQUENCE</scope>
    <source>
        <strain evidence="2">SMH3391-2</strain>
    </source>
</reference>
<keyword evidence="1" id="KW-0472">Membrane</keyword>
<gene>
    <name evidence="2" type="ORF">B0T17DRAFT_543414</name>
</gene>
<evidence type="ECO:0000313" key="3">
    <source>
        <dbReference type="Proteomes" id="UP001174934"/>
    </source>
</evidence>
<protein>
    <submittedName>
        <fullName evidence="2">Uncharacterized protein</fullName>
    </submittedName>
</protein>
<sequence>MSSADFSLQCNHYDLSDFHKEYQDSKPVIRNFTNSQIKQTNFNQSFEQPSSVPYGRLGDVSDLIGVGSIGNLASTTPQNTSFSLDAANIEFDEILDETRAQQLLPGSLAAPLYQFPNNRGFVDPTTVASPVVYSAPLNNVEALVSESSVPIGRLVDHYRMEWTCRGRDGQANSMIWGSEPETCNRRCRSLDELHNHFNQTHALIQDSGYATKCENCNIAWWRTCLYPQPSSQCPRCGIDRSDNWCYGSISSTPSLTSAPSSTYVESQDGSAIILPRSSTYPSTYNMNPTGSQNNSFMGSQGQSWGSYGGYYQARYASVVPVRPKNSRAHFQYSPDSHAADCAPFGKLSMTPPSSHYSSLYSDFTTRISSLKPALPIPTAWLLIMLLAILALIETWFPVAAVLAITNTTFGIGIEMLAACRNRILVFLVMCIAVGCVGMWLCKYTGICRTPEEAGISVCHLFSWFRPLPGVLLGVWPIKSCQSNEQHMN</sequence>
<dbReference type="Proteomes" id="UP001174934">
    <property type="component" value="Unassembled WGS sequence"/>
</dbReference>
<feature type="transmembrane region" description="Helical" evidence="1">
    <location>
        <begin position="379"/>
        <end position="402"/>
    </location>
</feature>
<evidence type="ECO:0000256" key="1">
    <source>
        <dbReference type="SAM" id="Phobius"/>
    </source>
</evidence>
<feature type="transmembrane region" description="Helical" evidence="1">
    <location>
        <begin position="423"/>
        <end position="440"/>
    </location>
</feature>
<dbReference type="AlphaFoldDB" id="A0AA39TPG3"/>